<gene>
    <name evidence="2" type="ORF">M9Y10_002292</name>
</gene>
<dbReference type="Proteomes" id="UP001470230">
    <property type="component" value="Unassembled WGS sequence"/>
</dbReference>
<feature type="region of interest" description="Disordered" evidence="1">
    <location>
        <begin position="392"/>
        <end position="416"/>
    </location>
</feature>
<feature type="compositionally biased region" description="Acidic residues" evidence="1">
    <location>
        <begin position="406"/>
        <end position="416"/>
    </location>
</feature>
<evidence type="ECO:0000313" key="3">
    <source>
        <dbReference type="Proteomes" id="UP001470230"/>
    </source>
</evidence>
<accession>A0ABR2L9D8</accession>
<organism evidence="2 3">
    <name type="scientific">Tritrichomonas musculus</name>
    <dbReference type="NCBI Taxonomy" id="1915356"/>
    <lineage>
        <taxon>Eukaryota</taxon>
        <taxon>Metamonada</taxon>
        <taxon>Parabasalia</taxon>
        <taxon>Tritrichomonadida</taxon>
        <taxon>Tritrichomonadidae</taxon>
        <taxon>Tritrichomonas</taxon>
    </lineage>
</organism>
<dbReference type="EMBL" id="JAPFFF010000001">
    <property type="protein sequence ID" value="KAK8899969.1"/>
    <property type="molecule type" value="Genomic_DNA"/>
</dbReference>
<keyword evidence="3" id="KW-1185">Reference proteome</keyword>
<evidence type="ECO:0000313" key="2">
    <source>
        <dbReference type="EMBL" id="KAK8899969.1"/>
    </source>
</evidence>
<evidence type="ECO:0008006" key="4">
    <source>
        <dbReference type="Google" id="ProtNLM"/>
    </source>
</evidence>
<name>A0ABR2L9D8_9EUKA</name>
<protein>
    <recommendedName>
        <fullName evidence="4">Importin N-terminal domain-containing protein</fullName>
    </recommendedName>
</protein>
<sequence>MDALQNEPQKELNDQQLLSIINELNENKDKFDKFRHLKAQLHMQGLNCSLKLCSLAVQYNVHQNVKYILFSNLSSLLHPRAPPEFLLEILNQFVPLVPKEEFRLSKLAICQCIANAFYHLASEANIQNISHLLQSLGNDSIIFLSELIGVLKCALDVPMLSLKNFVIIVNVLPNLFPMMIDCFFNKPDQTTFDILSFYLTTFRQPPLQNLLDKINTQMNFDINEFMQQVRNILNSKMLYFVSALENVIPSDLKFLFNFFTLAVTYGIDPSNTMNILGSIFKIEINSYNIETFCLMIKDVIKVQSDLLNIEFINPFFIISVENAKCYNLENLYNLLYIITLFYAKLYEPFPKPDCPVPVEIFSQFVQQILPLLIRQYPVDNKPPTAEEMGITVTSLNGEKSNNNENDSFDEYDDDDDQGESDLVYRSEIIQFIASLSRDDPLPSTNIIEQTFNSLVESNSADYYVCEWVLELLDQFLQYSISMEKGNNESELISQVLQKIIMLPITNQLAAAYPSILLIICDALYYINNKEMGFAVFRMAINQSSSNDQIMKKTFLLAEKYEFSLLDEIPPNVHLSLKILSLLASYSPSPVIVQRIDNLMQTGDTKKMQEATALIAGIQKSIKEIDFPINISNYTIQLTNQKMFAEAFRINRSNPEACMQIIDIASQYTFDEDDFVAIVSNALQAAENICFGILTEKTLIYSNINFQLENNYSENIFMITNLLIQHKYKIIDGIQEAGVTDQTLLIFINFARVLMANDRWQKVTISNIVELLIFFFDRIFPLIDDNYWLIIFHFFFYNNMEIINRDSYDLLFQFALADFNRYRSAFLAVISQATDNSEELFNYLHSDISKDTAGDRNLYRKKFICVYKAFDYYRYFT</sequence>
<evidence type="ECO:0000256" key="1">
    <source>
        <dbReference type="SAM" id="MobiDB-lite"/>
    </source>
</evidence>
<proteinExistence type="predicted"/>
<reference evidence="2 3" key="1">
    <citation type="submission" date="2024-04" db="EMBL/GenBank/DDBJ databases">
        <title>Tritrichomonas musculus Genome.</title>
        <authorList>
            <person name="Alves-Ferreira E."/>
            <person name="Grigg M."/>
            <person name="Lorenzi H."/>
            <person name="Galac M."/>
        </authorList>
    </citation>
    <scope>NUCLEOTIDE SEQUENCE [LARGE SCALE GENOMIC DNA]</scope>
    <source>
        <strain evidence="2 3">EAF2021</strain>
    </source>
</reference>
<comment type="caution">
    <text evidence="2">The sequence shown here is derived from an EMBL/GenBank/DDBJ whole genome shotgun (WGS) entry which is preliminary data.</text>
</comment>